<feature type="transmembrane region" description="Helical" evidence="1">
    <location>
        <begin position="92"/>
        <end position="111"/>
    </location>
</feature>
<keyword evidence="3" id="KW-1185">Reference proteome</keyword>
<proteinExistence type="predicted"/>
<organism evidence="2 3">
    <name type="scientific">Tigheibacillus jepli</name>
    <dbReference type="NCBI Taxonomy" id="3035914"/>
    <lineage>
        <taxon>Bacteria</taxon>
        <taxon>Bacillati</taxon>
        <taxon>Bacillota</taxon>
        <taxon>Bacilli</taxon>
        <taxon>Bacillales</taxon>
        <taxon>Bacillaceae</taxon>
        <taxon>Tigheibacillus</taxon>
    </lineage>
</organism>
<sequence length="155" mass="18649">MIGLVTAIVLFNLVAFVTNKRLTTNQIVHIWTFTIALLIVTETYLIFKYHGYWYFYKEINWGVLPAQTVVVPPVNMIFLNWYPFGQQFYKRVLYIAIWTLAIVCYEAITLLPEPWGYFNHGWWKLWYSAIVDPFLLMSVLFYYKWICRIEKSTHR</sequence>
<comment type="caution">
    <text evidence="2">The sequence shown here is derived from an EMBL/GenBank/DDBJ whole genome shotgun (WGS) entry which is preliminary data.</text>
</comment>
<dbReference type="EMBL" id="JAROCA020000003">
    <property type="protein sequence ID" value="MDY0407111.1"/>
    <property type="molecule type" value="Genomic_DNA"/>
</dbReference>
<feature type="transmembrane region" description="Helical" evidence="1">
    <location>
        <begin position="26"/>
        <end position="47"/>
    </location>
</feature>
<evidence type="ECO:0000313" key="2">
    <source>
        <dbReference type="EMBL" id="MDY0407111.1"/>
    </source>
</evidence>
<protein>
    <submittedName>
        <fullName evidence="2">Uncharacterized protein</fullName>
    </submittedName>
</protein>
<evidence type="ECO:0000313" key="3">
    <source>
        <dbReference type="Proteomes" id="UP001228376"/>
    </source>
</evidence>
<accession>A0ABU5CMJ2</accession>
<dbReference type="Proteomes" id="UP001228376">
    <property type="component" value="Unassembled WGS sequence"/>
</dbReference>
<keyword evidence="1" id="KW-0812">Transmembrane</keyword>
<feature type="transmembrane region" description="Helical" evidence="1">
    <location>
        <begin position="123"/>
        <end position="143"/>
    </location>
</feature>
<keyword evidence="1" id="KW-0472">Membrane</keyword>
<evidence type="ECO:0000256" key="1">
    <source>
        <dbReference type="SAM" id="Phobius"/>
    </source>
</evidence>
<keyword evidence="1" id="KW-1133">Transmembrane helix</keyword>
<dbReference type="RefSeq" id="WP_306067350.1">
    <property type="nucleotide sequence ID" value="NZ_JAROCA020000003.1"/>
</dbReference>
<reference evidence="2 3" key="1">
    <citation type="submission" date="2023-10" db="EMBL/GenBank/DDBJ databases">
        <title>179-bfca-hs.</title>
        <authorList>
            <person name="Miliotis G."/>
            <person name="Sengupta P."/>
            <person name="Hameed A."/>
            <person name="Chuvochina M."/>
            <person name="Mcdonagh F."/>
            <person name="Simpson A.C."/>
            <person name="Singh N.K."/>
            <person name="Rekha P.D."/>
            <person name="Raman K."/>
            <person name="Hugenholtz P."/>
            <person name="Venkateswaran K."/>
        </authorList>
    </citation>
    <scope>NUCLEOTIDE SEQUENCE [LARGE SCALE GENOMIC DNA]</scope>
    <source>
        <strain evidence="2 3">179-BFC-A-HS</strain>
    </source>
</reference>
<name>A0ABU5CMJ2_9BACI</name>
<gene>
    <name evidence="2" type="ORF">P5G51_018805</name>
</gene>